<organism evidence="2 3">
    <name type="scientific">Occultella gossypii</name>
    <dbReference type="NCBI Taxonomy" id="2800820"/>
    <lineage>
        <taxon>Bacteria</taxon>
        <taxon>Bacillati</taxon>
        <taxon>Actinomycetota</taxon>
        <taxon>Actinomycetes</taxon>
        <taxon>Micrococcales</taxon>
        <taxon>Ruaniaceae</taxon>
        <taxon>Occultella</taxon>
    </lineage>
</organism>
<keyword evidence="1" id="KW-1133">Transmembrane helix</keyword>
<keyword evidence="1" id="KW-0812">Transmembrane</keyword>
<evidence type="ECO:0000313" key="3">
    <source>
        <dbReference type="Proteomes" id="UP000826651"/>
    </source>
</evidence>
<evidence type="ECO:0000313" key="2">
    <source>
        <dbReference type="EMBL" id="MBZ2195056.1"/>
    </source>
</evidence>
<comment type="caution">
    <text evidence="2">The sequence shown here is derived from an EMBL/GenBank/DDBJ whole genome shotgun (WGS) entry which is preliminary data.</text>
</comment>
<protein>
    <recommendedName>
        <fullName evidence="4">AtpZ/AtpI family protein</fullName>
    </recommendedName>
</protein>
<keyword evidence="3" id="KW-1185">Reference proteome</keyword>
<feature type="transmembrane region" description="Helical" evidence="1">
    <location>
        <begin position="49"/>
        <end position="72"/>
    </location>
</feature>
<dbReference type="Proteomes" id="UP000826651">
    <property type="component" value="Unassembled WGS sequence"/>
</dbReference>
<gene>
    <name evidence="2" type="ORF">KCQ71_02730</name>
</gene>
<dbReference type="EMBL" id="JAGSHT010000002">
    <property type="protein sequence ID" value="MBZ2195056.1"/>
    <property type="molecule type" value="Genomic_DNA"/>
</dbReference>
<accession>A0ABS7S6X8</accession>
<sequence length="78" mass="8695">MSTPGPPRPTVAPPRMARSRKLWHLGMQQMIVTVVIIIVLNVVARRLGLGWGGSIAMCAAIAFSWPFVAAWWNGRRRK</sequence>
<keyword evidence="1" id="KW-0472">Membrane</keyword>
<feature type="transmembrane region" description="Helical" evidence="1">
    <location>
        <begin position="22"/>
        <end position="43"/>
    </location>
</feature>
<dbReference type="RefSeq" id="WP_223402584.1">
    <property type="nucleotide sequence ID" value="NZ_JAGSHT010000002.1"/>
</dbReference>
<reference evidence="2 3" key="1">
    <citation type="submission" date="2021-04" db="EMBL/GenBank/DDBJ databases">
        <title>Ruania sp. nov., isolated from sandy soil of mangrove forest.</title>
        <authorList>
            <person name="Ge X."/>
            <person name="Huang R."/>
            <person name="Liu W."/>
        </authorList>
    </citation>
    <scope>NUCLEOTIDE SEQUENCE [LARGE SCALE GENOMIC DNA]</scope>
    <source>
        <strain evidence="2 3">N2-46</strain>
    </source>
</reference>
<evidence type="ECO:0008006" key="4">
    <source>
        <dbReference type="Google" id="ProtNLM"/>
    </source>
</evidence>
<name>A0ABS7S6X8_9MICO</name>
<proteinExistence type="predicted"/>
<evidence type="ECO:0000256" key="1">
    <source>
        <dbReference type="SAM" id="Phobius"/>
    </source>
</evidence>